<dbReference type="OrthoDB" id="9761875at2"/>
<dbReference type="SUPFAM" id="SSF81296">
    <property type="entry name" value="E set domains"/>
    <property type="match status" value="1"/>
</dbReference>
<name>A0A1H3H1K6_9FIRM</name>
<dbReference type="InterPro" id="IPR013780">
    <property type="entry name" value="Glyco_hydro_b"/>
</dbReference>
<dbReference type="AlphaFoldDB" id="A0A1H3H1K6"/>
<dbReference type="InterPro" id="IPR014756">
    <property type="entry name" value="Ig_E-set"/>
</dbReference>
<dbReference type="InterPro" id="IPR004193">
    <property type="entry name" value="Glyco_hydro_13_N"/>
</dbReference>
<dbReference type="PANTHER" id="PTHR43002">
    <property type="entry name" value="GLYCOGEN DEBRANCHING ENZYME"/>
    <property type="match status" value="1"/>
</dbReference>
<dbReference type="RefSeq" id="WP_074716231.1">
    <property type="nucleotide sequence ID" value="NZ_FNPG01000007.1"/>
</dbReference>
<evidence type="ECO:0000259" key="2">
    <source>
        <dbReference type="SMART" id="SM00642"/>
    </source>
</evidence>
<dbReference type="SUPFAM" id="SSF51445">
    <property type="entry name" value="(Trans)glycosidases"/>
    <property type="match status" value="1"/>
</dbReference>
<dbReference type="NCBIfam" id="TIGR02104">
    <property type="entry name" value="pulA_typeI"/>
    <property type="match status" value="1"/>
</dbReference>
<dbReference type="EMBL" id="FNPG01000007">
    <property type="protein sequence ID" value="SDY08654.1"/>
    <property type="molecule type" value="Genomic_DNA"/>
</dbReference>
<reference evidence="3 4" key="1">
    <citation type="submission" date="2016-10" db="EMBL/GenBank/DDBJ databases">
        <authorList>
            <person name="de Groot N.N."/>
        </authorList>
    </citation>
    <scope>NUCLEOTIDE SEQUENCE [LARGE SCALE GENOMIC DNA]</scope>
    <source>
        <strain evidence="3 4">DSM 14045</strain>
    </source>
</reference>
<dbReference type="GO" id="GO:0004553">
    <property type="term" value="F:hydrolase activity, hydrolyzing O-glycosyl compounds"/>
    <property type="evidence" value="ECO:0007669"/>
    <property type="project" value="InterPro"/>
</dbReference>
<dbReference type="Proteomes" id="UP000183918">
    <property type="component" value="Unassembled WGS sequence"/>
</dbReference>
<evidence type="ECO:0000313" key="3">
    <source>
        <dbReference type="EMBL" id="SDY08654.1"/>
    </source>
</evidence>
<dbReference type="Pfam" id="PF02922">
    <property type="entry name" value="CBM_48"/>
    <property type="match status" value="1"/>
</dbReference>
<protein>
    <submittedName>
        <fullName evidence="3">Pullulanase</fullName>
    </submittedName>
</protein>
<organism evidence="3 4">
    <name type="scientific">Lachnobacterium bovis DSM 14045</name>
    <dbReference type="NCBI Taxonomy" id="1122142"/>
    <lineage>
        <taxon>Bacteria</taxon>
        <taxon>Bacillati</taxon>
        <taxon>Bacillota</taxon>
        <taxon>Clostridia</taxon>
        <taxon>Lachnospirales</taxon>
        <taxon>Lachnospiraceae</taxon>
        <taxon>Lachnobacterium</taxon>
    </lineage>
</organism>
<dbReference type="Gene3D" id="2.60.40.10">
    <property type="entry name" value="Immunoglobulins"/>
    <property type="match status" value="1"/>
</dbReference>
<proteinExistence type="inferred from homology"/>
<evidence type="ECO:0000313" key="4">
    <source>
        <dbReference type="Proteomes" id="UP000183918"/>
    </source>
</evidence>
<feature type="domain" description="Glycosyl hydrolase family 13 catalytic" evidence="2">
    <location>
        <begin position="128"/>
        <end position="548"/>
    </location>
</feature>
<dbReference type="CDD" id="cd11341">
    <property type="entry name" value="AmyAc_Pullulanase_LD-like"/>
    <property type="match status" value="1"/>
</dbReference>
<accession>A0A1H3H1K6</accession>
<dbReference type="STRING" id="1122142.SAMN02910414_00726"/>
<dbReference type="GO" id="GO:0005975">
    <property type="term" value="P:carbohydrate metabolic process"/>
    <property type="evidence" value="ECO:0007669"/>
    <property type="project" value="InterPro"/>
</dbReference>
<dbReference type="InterPro" id="IPR017853">
    <property type="entry name" value="GH"/>
</dbReference>
<sequence length="649" mass="74787">MKTLSTFNKNLLNADGTTTFTLWSPSAKAVSVNIYNDSVGEKEKTYELKKDNTDIWKVTINKNLKNKYYDFVVKNDKTRITQDPYAVAVGVNGVRSMVCNLSETNPDDFENDKCVILKNANDAIIMETSVADATLDKSIDIPNEYRGKFLGMAQKSYIDYVKNLGVTHIQIMPFFDFGSIDESKKDSNQYNWGYDPINYFSLEGSYSTDPYDGNIRIKEFKELVSTFHKNNIGLIMDVVFNHTYSVDDFCFQKVEPDYFFRKNDKKYWNGSGCGNEVASEKDMVRQYIVNCVCYWAKEYHIDGFRFDLMGCIDLETMNIISKELKKINPNIIIYGEGWSAEQCGLKKELLSLKENVTKLDGIGVFSDDIRDSVKGHVFYKESQGFVNGGKNMENDIAFSVVGAIRHSQVDYVSYAYSPNGAWNDDPRKVINYVSCHDNYTLWDKLNIVYDENEKINNNDDIANEKLKRELLLAQNRLSAAIVFTSQGIPFFLQGEETLRSKKIYKNGEFIDYAENSFNLSRDINSIKYELDSDRKKMLDYYKGLIAVRKKFDQLKLRTEKEIKKDIFFYKLNERIVIYTIKNLLIIYNANRNSTKINLCDILDSKIIDKELEIYVYGDKASDTPLQTIKATKNLELEVPMISCVVINIK</sequence>
<dbReference type="SMART" id="SM00642">
    <property type="entry name" value="Aamy"/>
    <property type="match status" value="1"/>
</dbReference>
<gene>
    <name evidence="3" type="ORF">SAMN02910414_00726</name>
</gene>
<dbReference type="InterPro" id="IPR011840">
    <property type="entry name" value="PulA_typeI"/>
</dbReference>
<dbReference type="CDD" id="cd02860">
    <property type="entry name" value="E_set_Pullulanase"/>
    <property type="match status" value="1"/>
</dbReference>
<comment type="similarity">
    <text evidence="1">Belongs to the glycosyl hydrolase 13 family.</text>
</comment>
<dbReference type="InterPro" id="IPR006047">
    <property type="entry name" value="GH13_cat_dom"/>
</dbReference>
<evidence type="ECO:0000256" key="1">
    <source>
        <dbReference type="ARBA" id="ARBA00008061"/>
    </source>
</evidence>
<dbReference type="Gene3D" id="3.20.20.80">
    <property type="entry name" value="Glycosidases"/>
    <property type="match status" value="1"/>
</dbReference>
<dbReference type="Pfam" id="PF00128">
    <property type="entry name" value="Alpha-amylase"/>
    <property type="match status" value="1"/>
</dbReference>
<dbReference type="Gene3D" id="2.60.40.1180">
    <property type="entry name" value="Golgi alpha-mannosidase II"/>
    <property type="match status" value="1"/>
</dbReference>
<dbReference type="InterPro" id="IPR013783">
    <property type="entry name" value="Ig-like_fold"/>
</dbReference>
<keyword evidence="4" id="KW-1185">Reference proteome</keyword>